<sequence length="234" mass="26355">MDPDKIDVSNGSAQQNYGNSFDGFLASIQVGAFVAAIQIGGFVILRKRYRGKWDIRSLCKIFCDLDSSYLDALGLFALLRLLTRTFGITAVLLVPLLVPLNYVHDRSGSPVRGLDKFSCLNILESHTSRLWAHLAAAYWFTGLFCLISRHELGKFVDIRHRLKFNKTSRSFLVTDIPKNSEKAAIKSMFHKLYASKVKLYTTGQEKIAFVSSKPYLKAMTQIEKEVSRGQHDKG</sequence>
<dbReference type="AlphaFoldDB" id="A0A4V4LCH5"/>
<evidence type="ECO:0000313" key="4">
    <source>
        <dbReference type="Proteomes" id="UP000308724"/>
    </source>
</evidence>
<protein>
    <recommendedName>
        <fullName evidence="2">CSC1/OSCA1-like N-terminal transmembrane domain-containing protein</fullName>
    </recommendedName>
</protein>
<gene>
    <name evidence="3" type="ORF">D6C78_10819</name>
</gene>
<evidence type="ECO:0000259" key="2">
    <source>
        <dbReference type="Pfam" id="PF13967"/>
    </source>
</evidence>
<dbReference type="InterPro" id="IPR045122">
    <property type="entry name" value="Csc1-like"/>
</dbReference>
<dbReference type="EMBL" id="QZBZ01000616">
    <property type="protein sequence ID" value="TIA28277.1"/>
    <property type="molecule type" value="Genomic_DNA"/>
</dbReference>
<evidence type="ECO:0000313" key="3">
    <source>
        <dbReference type="EMBL" id="TIA28277.1"/>
    </source>
</evidence>
<dbReference type="GO" id="GO:0005227">
    <property type="term" value="F:calcium-activated cation channel activity"/>
    <property type="evidence" value="ECO:0007669"/>
    <property type="project" value="InterPro"/>
</dbReference>
<keyword evidence="1" id="KW-0812">Transmembrane</keyword>
<dbReference type="InterPro" id="IPR032880">
    <property type="entry name" value="CSC1/OSCA1-like_N"/>
</dbReference>
<keyword evidence="1" id="KW-0472">Membrane</keyword>
<dbReference type="GO" id="GO:0005886">
    <property type="term" value="C:plasma membrane"/>
    <property type="evidence" value="ECO:0007669"/>
    <property type="project" value="TreeGrafter"/>
</dbReference>
<keyword evidence="1" id="KW-1133">Transmembrane helix</keyword>
<reference evidence="3 4" key="1">
    <citation type="submission" date="2018-10" db="EMBL/GenBank/DDBJ databases">
        <title>Fifty Aureobasidium pullulans genomes reveal a recombining polyextremotolerant generalist.</title>
        <authorList>
            <person name="Gostincar C."/>
            <person name="Turk M."/>
            <person name="Zajc J."/>
            <person name="Gunde-Cimerman N."/>
        </authorList>
    </citation>
    <scope>NUCLEOTIDE SEQUENCE [LARGE SCALE GENOMIC DNA]</scope>
    <source>
        <strain evidence="3 4">EXF-1645</strain>
    </source>
</reference>
<feature type="transmembrane region" description="Helical" evidence="1">
    <location>
        <begin position="24"/>
        <end position="45"/>
    </location>
</feature>
<feature type="domain" description="CSC1/OSCA1-like N-terminal transmembrane" evidence="2">
    <location>
        <begin position="70"/>
        <end position="148"/>
    </location>
</feature>
<dbReference type="PANTHER" id="PTHR13018:SF139">
    <property type="entry name" value="PHOSPHATE METABOLISM PROTEIN 7"/>
    <property type="match status" value="1"/>
</dbReference>
<dbReference type="PANTHER" id="PTHR13018">
    <property type="entry name" value="PROBABLE MEMBRANE PROTEIN DUF221-RELATED"/>
    <property type="match status" value="1"/>
</dbReference>
<name>A0A4V4LCH5_AURPU</name>
<dbReference type="Proteomes" id="UP000308724">
    <property type="component" value="Unassembled WGS sequence"/>
</dbReference>
<accession>A0A4V4LCH5</accession>
<evidence type="ECO:0000256" key="1">
    <source>
        <dbReference type="SAM" id="Phobius"/>
    </source>
</evidence>
<feature type="transmembrane region" description="Helical" evidence="1">
    <location>
        <begin position="81"/>
        <end position="102"/>
    </location>
</feature>
<comment type="caution">
    <text evidence="3">The sequence shown here is derived from an EMBL/GenBank/DDBJ whole genome shotgun (WGS) entry which is preliminary data.</text>
</comment>
<organism evidence="3 4">
    <name type="scientific">Aureobasidium pullulans</name>
    <name type="common">Black yeast</name>
    <name type="synonym">Pullularia pullulans</name>
    <dbReference type="NCBI Taxonomy" id="5580"/>
    <lineage>
        <taxon>Eukaryota</taxon>
        <taxon>Fungi</taxon>
        <taxon>Dikarya</taxon>
        <taxon>Ascomycota</taxon>
        <taxon>Pezizomycotina</taxon>
        <taxon>Dothideomycetes</taxon>
        <taxon>Dothideomycetidae</taxon>
        <taxon>Dothideales</taxon>
        <taxon>Saccotheciaceae</taxon>
        <taxon>Aureobasidium</taxon>
    </lineage>
</organism>
<proteinExistence type="predicted"/>
<feature type="transmembrane region" description="Helical" evidence="1">
    <location>
        <begin position="130"/>
        <end position="147"/>
    </location>
</feature>
<dbReference type="Pfam" id="PF13967">
    <property type="entry name" value="RSN1_TM"/>
    <property type="match status" value="1"/>
</dbReference>